<evidence type="ECO:0000313" key="2">
    <source>
        <dbReference type="Proteomes" id="UP001367676"/>
    </source>
</evidence>
<protein>
    <submittedName>
        <fullName evidence="1">Uncharacterized protein</fullName>
    </submittedName>
</protein>
<proteinExistence type="predicted"/>
<evidence type="ECO:0000313" key="1">
    <source>
        <dbReference type="EMBL" id="KAK7579878.1"/>
    </source>
</evidence>
<name>A0AAN9T9G7_9HEMI</name>
<organism evidence="1 2">
    <name type="scientific">Parthenolecanium corni</name>
    <dbReference type="NCBI Taxonomy" id="536013"/>
    <lineage>
        <taxon>Eukaryota</taxon>
        <taxon>Metazoa</taxon>
        <taxon>Ecdysozoa</taxon>
        <taxon>Arthropoda</taxon>
        <taxon>Hexapoda</taxon>
        <taxon>Insecta</taxon>
        <taxon>Pterygota</taxon>
        <taxon>Neoptera</taxon>
        <taxon>Paraneoptera</taxon>
        <taxon>Hemiptera</taxon>
        <taxon>Sternorrhyncha</taxon>
        <taxon>Coccoidea</taxon>
        <taxon>Coccidae</taxon>
        <taxon>Parthenolecanium</taxon>
    </lineage>
</organism>
<sequence length="117" mass="13480">MLELSKLRPTIWRIVDGELFLEPKSERRRVSGWCGRWSVHLGCRDESVSFYNQKARVLWPTYGAAGIKIFNSPFSHDKSMVNVSGKVYMAEILLNIDQSDLIERELAEITSKPTHNQ</sequence>
<keyword evidence="2" id="KW-1185">Reference proteome</keyword>
<comment type="caution">
    <text evidence="1">The sequence shown here is derived from an EMBL/GenBank/DDBJ whole genome shotgun (WGS) entry which is preliminary data.</text>
</comment>
<gene>
    <name evidence="1" type="ORF">V9T40_000507</name>
</gene>
<dbReference type="Proteomes" id="UP001367676">
    <property type="component" value="Unassembled WGS sequence"/>
</dbReference>
<dbReference type="EMBL" id="JBBCAQ010000034">
    <property type="protein sequence ID" value="KAK7579878.1"/>
    <property type="molecule type" value="Genomic_DNA"/>
</dbReference>
<accession>A0AAN9T9G7</accession>
<dbReference type="AlphaFoldDB" id="A0AAN9T9G7"/>
<reference evidence="1 2" key="1">
    <citation type="submission" date="2024-03" db="EMBL/GenBank/DDBJ databases">
        <title>Adaptation during the transition from Ophiocordyceps entomopathogen to insect associate is accompanied by gene loss and intensified selection.</title>
        <authorList>
            <person name="Ward C.M."/>
            <person name="Onetto C.A."/>
            <person name="Borneman A.R."/>
        </authorList>
    </citation>
    <scope>NUCLEOTIDE SEQUENCE [LARGE SCALE GENOMIC DNA]</scope>
    <source>
        <strain evidence="1">AWRI1</strain>
        <tissue evidence="1">Single Adult Female</tissue>
    </source>
</reference>